<protein>
    <submittedName>
        <fullName evidence="1">Uncharacterized protein</fullName>
    </submittedName>
</protein>
<proteinExistence type="predicted"/>
<evidence type="ECO:0000313" key="2">
    <source>
        <dbReference type="Proteomes" id="UP000076603"/>
    </source>
</evidence>
<name>A0A162QFJ9_9CLOT</name>
<dbReference type="STRING" id="1121326.CLMAG_62550"/>
<dbReference type="AlphaFoldDB" id="A0A162QFJ9"/>
<dbReference type="Proteomes" id="UP000076603">
    <property type="component" value="Unassembled WGS sequence"/>
</dbReference>
<comment type="caution">
    <text evidence="1">The sequence shown here is derived from an EMBL/GenBank/DDBJ whole genome shotgun (WGS) entry which is preliminary data.</text>
</comment>
<dbReference type="EMBL" id="LWAE01000018">
    <property type="protein sequence ID" value="KZL88483.1"/>
    <property type="molecule type" value="Genomic_DNA"/>
</dbReference>
<gene>
    <name evidence="1" type="ORF">CLMAG_62550</name>
</gene>
<dbReference type="PATRIC" id="fig|1121326.3.peg.6330"/>
<sequence length="229" mass="25259">MSTELFIQSTNSKGTTFGIDYVTGDKIGISYDTLPNNMPNTYGNYIALWQNTDTIPWNQEPLKKQIIDTNTQNGSIAFSGLEITNQSYIIGYAVGPEKPSPQQKYGNICSTAFIPATGSQYEYFYANLTLTSHKPTSVAVDFQIPVGSMPMTNKAWLGMWRSSQAAYNNPPDYATPVDVDAETGTVAFNDIKLLRRMTYTIALFMDGWQGAGKQNGQTTMAATLTFTNE</sequence>
<accession>A0A162QFJ9</accession>
<reference evidence="1 2" key="1">
    <citation type="submission" date="2016-04" db="EMBL/GenBank/DDBJ databases">
        <title>Genome sequence of Clostridium magnum DSM 2767.</title>
        <authorList>
            <person name="Poehlein A."/>
            <person name="Uhlig R."/>
            <person name="Fischer R."/>
            <person name="Bahl H."/>
            <person name="Daniel R."/>
        </authorList>
    </citation>
    <scope>NUCLEOTIDE SEQUENCE [LARGE SCALE GENOMIC DNA]</scope>
    <source>
        <strain evidence="1 2">DSM 2767</strain>
    </source>
</reference>
<organism evidence="1 2">
    <name type="scientific">Clostridium magnum DSM 2767</name>
    <dbReference type="NCBI Taxonomy" id="1121326"/>
    <lineage>
        <taxon>Bacteria</taxon>
        <taxon>Bacillati</taxon>
        <taxon>Bacillota</taxon>
        <taxon>Clostridia</taxon>
        <taxon>Eubacteriales</taxon>
        <taxon>Clostridiaceae</taxon>
        <taxon>Clostridium</taxon>
    </lineage>
</organism>
<dbReference type="RefSeq" id="WP_066631112.1">
    <property type="nucleotide sequence ID" value="NZ_FQXL01000039.1"/>
</dbReference>
<evidence type="ECO:0000313" key="1">
    <source>
        <dbReference type="EMBL" id="KZL88483.1"/>
    </source>
</evidence>
<dbReference type="OrthoDB" id="1159314at2"/>
<keyword evidence="2" id="KW-1185">Reference proteome</keyword>